<dbReference type="PANTHER" id="PTHR43798:SF31">
    <property type="entry name" value="AB HYDROLASE SUPERFAMILY PROTEIN YCLE"/>
    <property type="match status" value="1"/>
</dbReference>
<dbReference type="RefSeq" id="WP_160800265.1">
    <property type="nucleotide sequence ID" value="NZ_WUUL01000002.1"/>
</dbReference>
<dbReference type="Gene3D" id="3.40.50.1820">
    <property type="entry name" value="alpha/beta hydrolase"/>
    <property type="match status" value="1"/>
</dbReference>
<dbReference type="GO" id="GO:0016787">
    <property type="term" value="F:hydrolase activity"/>
    <property type="evidence" value="ECO:0007669"/>
    <property type="project" value="UniProtKB-KW"/>
</dbReference>
<dbReference type="SUPFAM" id="SSF53474">
    <property type="entry name" value="alpha/beta-Hydrolases"/>
    <property type="match status" value="1"/>
</dbReference>
<reference evidence="3 4" key="1">
    <citation type="submission" date="2019-12" db="EMBL/GenBank/DDBJ databases">
        <title>Whole-genome analyses of novel actinobacteria.</title>
        <authorList>
            <person name="Sahin N."/>
            <person name="Saygin H."/>
        </authorList>
    </citation>
    <scope>NUCLEOTIDE SEQUENCE [LARGE SCALE GENOMIC DNA]</scope>
    <source>
        <strain evidence="3 4">KC615</strain>
    </source>
</reference>
<comment type="caution">
    <text evidence="3">The sequence shown here is derived from an EMBL/GenBank/DDBJ whole genome shotgun (WGS) entry which is preliminary data.</text>
</comment>
<dbReference type="InterPro" id="IPR029058">
    <property type="entry name" value="AB_hydrolase_fold"/>
</dbReference>
<feature type="domain" description="AB hydrolase-1" evidence="2">
    <location>
        <begin position="38"/>
        <end position="228"/>
    </location>
</feature>
<evidence type="ECO:0000313" key="4">
    <source>
        <dbReference type="Proteomes" id="UP000430692"/>
    </source>
</evidence>
<dbReference type="GO" id="GO:0016020">
    <property type="term" value="C:membrane"/>
    <property type="evidence" value="ECO:0007669"/>
    <property type="project" value="TreeGrafter"/>
</dbReference>
<proteinExistence type="predicted"/>
<dbReference type="InterPro" id="IPR000073">
    <property type="entry name" value="AB_hydrolase_1"/>
</dbReference>
<evidence type="ECO:0000256" key="1">
    <source>
        <dbReference type="ARBA" id="ARBA00022801"/>
    </source>
</evidence>
<gene>
    <name evidence="3" type="ORF">GSM42_04090</name>
</gene>
<dbReference type="Pfam" id="PF00561">
    <property type="entry name" value="Abhydrolase_1"/>
    <property type="match status" value="1"/>
</dbReference>
<evidence type="ECO:0000259" key="2">
    <source>
        <dbReference type="Pfam" id="PF00561"/>
    </source>
</evidence>
<keyword evidence="1 3" id="KW-0378">Hydrolase</keyword>
<dbReference type="InterPro" id="IPR050266">
    <property type="entry name" value="AB_hydrolase_sf"/>
</dbReference>
<sequence length="245" mass="28831">MMKKRHSFLWISGWSVSSDIWKPFMSQWPNAHHYSLSFENCETVEQINKHAIQTFQQVEHKPVNIIGWSLGAMIALQLAVRFAKDINHLFLIAGVSSFMRTKQNKTGWNELVIKRMKKQLENDVQQVIRIFDQKMFTDHEKLNGDKKKWDKFIRKSVPSVWSLQAGLDFLEKFSIDEYIKFIHTPVSLLSGEEDKICALESTRVLADQLHSCTHSRWDETGHACFWTNQEKFHQWIKEGVNHEDQ</sequence>
<organism evidence="3 4">
    <name type="scientific">Shimazuella alba</name>
    <dbReference type="NCBI Taxonomy" id="2690964"/>
    <lineage>
        <taxon>Bacteria</taxon>
        <taxon>Bacillati</taxon>
        <taxon>Bacillota</taxon>
        <taxon>Bacilli</taxon>
        <taxon>Bacillales</taxon>
        <taxon>Thermoactinomycetaceae</taxon>
        <taxon>Shimazuella</taxon>
    </lineage>
</organism>
<evidence type="ECO:0000313" key="3">
    <source>
        <dbReference type="EMBL" id="MXQ52927.1"/>
    </source>
</evidence>
<dbReference type="Proteomes" id="UP000430692">
    <property type="component" value="Unassembled WGS sequence"/>
</dbReference>
<name>A0A6I4VN47_9BACL</name>
<accession>A0A6I4VN47</accession>
<dbReference type="PANTHER" id="PTHR43798">
    <property type="entry name" value="MONOACYLGLYCEROL LIPASE"/>
    <property type="match status" value="1"/>
</dbReference>
<dbReference type="EMBL" id="WUUL01000002">
    <property type="protein sequence ID" value="MXQ52927.1"/>
    <property type="molecule type" value="Genomic_DNA"/>
</dbReference>
<dbReference type="AlphaFoldDB" id="A0A6I4VN47"/>
<protein>
    <submittedName>
        <fullName evidence="3">Alpha/beta fold hydrolase</fullName>
    </submittedName>
</protein>
<keyword evidence="4" id="KW-1185">Reference proteome</keyword>